<evidence type="ECO:0000256" key="1">
    <source>
        <dbReference type="SAM" id="Phobius"/>
    </source>
</evidence>
<proteinExistence type="predicted"/>
<accession>A0ABR8UPN1</accession>
<gene>
    <name evidence="2" type="ORF">H9639_04100</name>
</gene>
<reference evidence="2 3" key="1">
    <citation type="submission" date="2020-08" db="EMBL/GenBank/DDBJ databases">
        <title>A Genomic Blueprint of the Chicken Gut Microbiome.</title>
        <authorList>
            <person name="Gilroy R."/>
            <person name="Ravi A."/>
            <person name="Getino M."/>
            <person name="Pursley I."/>
            <person name="Horton D.L."/>
            <person name="Alikhan N.-F."/>
            <person name="Baker D."/>
            <person name="Gharbi K."/>
            <person name="Hall N."/>
            <person name="Watson M."/>
            <person name="Adriaenssens E.M."/>
            <person name="Foster-Nyarko E."/>
            <person name="Jarju S."/>
            <person name="Secka A."/>
            <person name="Antonio M."/>
            <person name="Oren A."/>
            <person name="Chaudhuri R."/>
            <person name="La Ragione R.M."/>
            <person name="Hildebrand F."/>
            <person name="Pallen M.J."/>
        </authorList>
    </citation>
    <scope>NUCLEOTIDE SEQUENCE [LARGE SCALE GENOMIC DNA]</scope>
    <source>
        <strain evidence="2 3">Sa2CUA1</strain>
    </source>
</reference>
<evidence type="ECO:0000313" key="2">
    <source>
        <dbReference type="EMBL" id="MBD7994473.1"/>
    </source>
</evidence>
<dbReference type="RefSeq" id="WP_191806798.1">
    <property type="nucleotide sequence ID" value="NZ_JACSQD010000001.1"/>
</dbReference>
<protein>
    <submittedName>
        <fullName evidence="2">Uncharacterized protein</fullName>
    </submittedName>
</protein>
<keyword evidence="1" id="KW-1133">Transmembrane helix</keyword>
<comment type="caution">
    <text evidence="2">The sequence shown here is derived from an EMBL/GenBank/DDBJ whole genome shotgun (WGS) entry which is preliminary data.</text>
</comment>
<feature type="transmembrane region" description="Helical" evidence="1">
    <location>
        <begin position="49"/>
        <end position="71"/>
    </location>
</feature>
<dbReference type="Proteomes" id="UP000609874">
    <property type="component" value="Unassembled WGS sequence"/>
</dbReference>
<evidence type="ECO:0000313" key="3">
    <source>
        <dbReference type="Proteomes" id="UP000609874"/>
    </source>
</evidence>
<keyword evidence="3" id="KW-1185">Reference proteome</keyword>
<dbReference type="EMBL" id="JACSQD010000001">
    <property type="protein sequence ID" value="MBD7994473.1"/>
    <property type="molecule type" value="Genomic_DNA"/>
</dbReference>
<organism evidence="2 3">
    <name type="scientific">Arthrobacter gallicola</name>
    <dbReference type="NCBI Taxonomy" id="2762225"/>
    <lineage>
        <taxon>Bacteria</taxon>
        <taxon>Bacillati</taxon>
        <taxon>Actinomycetota</taxon>
        <taxon>Actinomycetes</taxon>
        <taxon>Micrococcales</taxon>
        <taxon>Micrococcaceae</taxon>
        <taxon>Arthrobacter</taxon>
    </lineage>
</organism>
<keyword evidence="1" id="KW-0812">Transmembrane</keyword>
<keyword evidence="1" id="KW-0472">Membrane</keyword>
<sequence>MGKRLYTEVAAARHMSSGTRDPELQSAVAAPVATPSTGSGLSYRQKRTIAWLISVLVFLTVPTLIVLLVLFG</sequence>
<name>A0ABR8UPN1_9MICC</name>